<comment type="similarity">
    <text evidence="23">Belongs to the protein kinase superfamily. CK1 Ser/Thr protein kinase family.</text>
</comment>
<reference evidence="29 30" key="1">
    <citation type="journal article" date="2021" name="Cell">
        <title>Tracing the genetic footprints of vertebrate landing in non-teleost ray-finned fishes.</title>
        <authorList>
            <person name="Bi X."/>
            <person name="Wang K."/>
            <person name="Yang L."/>
            <person name="Pan H."/>
            <person name="Jiang H."/>
            <person name="Wei Q."/>
            <person name="Fang M."/>
            <person name="Yu H."/>
            <person name="Zhu C."/>
            <person name="Cai Y."/>
            <person name="He Y."/>
            <person name="Gan X."/>
            <person name="Zeng H."/>
            <person name="Yu D."/>
            <person name="Zhu Y."/>
            <person name="Jiang H."/>
            <person name="Qiu Q."/>
            <person name="Yang H."/>
            <person name="Zhang Y.E."/>
            <person name="Wang W."/>
            <person name="Zhu M."/>
            <person name="He S."/>
            <person name="Zhang G."/>
        </authorList>
    </citation>
    <scope>NUCLEOTIDE SEQUENCE [LARGE SCALE GENOMIC DNA]</scope>
    <source>
        <strain evidence="29">Bchr_013</strain>
    </source>
</reference>
<dbReference type="GO" id="GO:0015630">
    <property type="term" value="C:microtubule cytoskeleton"/>
    <property type="evidence" value="ECO:0007669"/>
    <property type="project" value="UniProtKB-ARBA"/>
</dbReference>
<dbReference type="Proteomes" id="UP000886611">
    <property type="component" value="Unassembled WGS sequence"/>
</dbReference>
<dbReference type="GO" id="GO:0005886">
    <property type="term" value="C:plasma membrane"/>
    <property type="evidence" value="ECO:0007669"/>
    <property type="project" value="TreeGrafter"/>
</dbReference>
<keyword evidence="7 25" id="KW-0633">Potassium transport</keyword>
<evidence type="ECO:0000313" key="30">
    <source>
        <dbReference type="Proteomes" id="UP000886611"/>
    </source>
</evidence>
<gene>
    <name evidence="29" type="primary">Ttbk2</name>
    <name evidence="29" type="ORF">GTO96_0012271</name>
</gene>
<dbReference type="InterPro" id="IPR014756">
    <property type="entry name" value="Ig_E-set"/>
</dbReference>
<evidence type="ECO:0000256" key="11">
    <source>
        <dbReference type="ARBA" id="ARBA00022741"/>
    </source>
</evidence>
<feature type="binding site" evidence="24">
    <location>
        <position position="449"/>
    </location>
    <ligand>
        <name>ATP</name>
        <dbReference type="ChEBI" id="CHEBI:30616"/>
    </ligand>
</feature>
<dbReference type="PROSITE" id="PS50011">
    <property type="entry name" value="PROTEIN_KINASE_DOM"/>
    <property type="match status" value="1"/>
</dbReference>
<keyword evidence="5" id="KW-0963">Cytoplasm</keyword>
<evidence type="ECO:0000256" key="2">
    <source>
        <dbReference type="ARBA" id="ARBA00004496"/>
    </source>
</evidence>
<keyword evidence="4 25" id="KW-0813">Transport</keyword>
<comment type="subcellular location">
    <subcellularLocation>
        <location evidence="2">Cytoplasm</location>
    </subcellularLocation>
    <subcellularLocation>
        <location evidence="1 25">Membrane</location>
        <topology evidence="1 25">Multi-pass membrane protein</topology>
    </subcellularLocation>
</comment>
<dbReference type="SMART" id="SM00220">
    <property type="entry name" value="S_TKc"/>
    <property type="match status" value="1"/>
</dbReference>
<evidence type="ECO:0000256" key="25">
    <source>
        <dbReference type="RuleBase" id="RU003822"/>
    </source>
</evidence>
<dbReference type="GO" id="GO:0034765">
    <property type="term" value="P:regulation of monoatomic ion transmembrane transport"/>
    <property type="evidence" value="ECO:0007669"/>
    <property type="project" value="TreeGrafter"/>
</dbReference>
<dbReference type="PANTHER" id="PTHR11767">
    <property type="entry name" value="INWARD RECTIFIER POTASSIUM CHANNEL"/>
    <property type="match status" value="1"/>
</dbReference>
<keyword evidence="30" id="KW-1185">Reference proteome</keyword>
<evidence type="ECO:0000256" key="12">
    <source>
        <dbReference type="ARBA" id="ARBA00022777"/>
    </source>
</evidence>
<dbReference type="GO" id="GO:1990573">
    <property type="term" value="P:potassium ion import across plasma membrane"/>
    <property type="evidence" value="ECO:0007669"/>
    <property type="project" value="TreeGrafter"/>
</dbReference>
<dbReference type="InterPro" id="IPR040445">
    <property type="entry name" value="Kir_TM"/>
</dbReference>
<accession>A0A8X7WW15</accession>
<dbReference type="PROSITE" id="PS00107">
    <property type="entry name" value="PROTEIN_KINASE_ATP"/>
    <property type="match status" value="1"/>
</dbReference>
<keyword evidence="10 25" id="KW-0812">Transmembrane</keyword>
<comment type="catalytic activity">
    <reaction evidence="20">
        <text>K(+)(in) = K(+)(out)</text>
        <dbReference type="Rhea" id="RHEA:29463"/>
        <dbReference type="ChEBI" id="CHEBI:29103"/>
    </reaction>
</comment>
<organism evidence="29 30">
    <name type="scientific">Polypterus senegalus</name>
    <name type="common">Senegal bichir</name>
    <dbReference type="NCBI Taxonomy" id="55291"/>
    <lineage>
        <taxon>Eukaryota</taxon>
        <taxon>Metazoa</taxon>
        <taxon>Chordata</taxon>
        <taxon>Craniata</taxon>
        <taxon>Vertebrata</taxon>
        <taxon>Euteleostomi</taxon>
        <taxon>Actinopterygii</taxon>
        <taxon>Polypteriformes</taxon>
        <taxon>Polypteridae</taxon>
        <taxon>Polypterus</taxon>
    </lineage>
</organism>
<evidence type="ECO:0000259" key="28">
    <source>
        <dbReference type="PROSITE" id="PS50011"/>
    </source>
</evidence>
<comment type="catalytic activity">
    <reaction evidence="21">
        <text>L-threonyl-[protein] + ATP = O-phospho-L-threonyl-[protein] + ADP + H(+)</text>
        <dbReference type="Rhea" id="RHEA:46608"/>
        <dbReference type="Rhea" id="RHEA-COMP:11060"/>
        <dbReference type="Rhea" id="RHEA-COMP:11605"/>
        <dbReference type="ChEBI" id="CHEBI:15378"/>
        <dbReference type="ChEBI" id="CHEBI:30013"/>
        <dbReference type="ChEBI" id="CHEBI:30616"/>
        <dbReference type="ChEBI" id="CHEBI:61977"/>
        <dbReference type="ChEBI" id="CHEBI:456216"/>
        <dbReference type="EC" id="2.7.11.1"/>
    </reaction>
</comment>
<dbReference type="PANTHER" id="PTHR11767:SF17">
    <property type="entry name" value="G PROTEIN-ACTIVATED INWARD RECTIFIER POTASSIUM CHANNEL 3"/>
    <property type="match status" value="1"/>
</dbReference>
<dbReference type="EC" id="2.7.11.1" evidence="3"/>
<feature type="region of interest" description="Disordered" evidence="26">
    <location>
        <begin position="781"/>
        <end position="827"/>
    </location>
</feature>
<evidence type="ECO:0000256" key="4">
    <source>
        <dbReference type="ARBA" id="ARBA00022448"/>
    </source>
</evidence>
<dbReference type="GO" id="GO:0005737">
    <property type="term" value="C:cytoplasm"/>
    <property type="evidence" value="ECO:0007669"/>
    <property type="project" value="UniProtKB-SubCell"/>
</dbReference>
<feature type="compositionally biased region" description="Low complexity" evidence="26">
    <location>
        <begin position="1599"/>
        <end position="1608"/>
    </location>
</feature>
<keyword evidence="12 29" id="KW-0418">Kinase</keyword>
<keyword evidence="8" id="KW-0597">Phosphoprotein</keyword>
<dbReference type="Gene3D" id="1.10.287.70">
    <property type="match status" value="1"/>
</dbReference>
<feature type="compositionally biased region" description="Polar residues" evidence="26">
    <location>
        <begin position="1526"/>
        <end position="1535"/>
    </location>
</feature>
<feature type="compositionally biased region" description="Polar residues" evidence="26">
    <location>
        <begin position="1136"/>
        <end position="1151"/>
    </location>
</feature>
<dbReference type="InterPro" id="IPR016449">
    <property type="entry name" value="K_chnl_inward-rec_Kir"/>
</dbReference>
<evidence type="ECO:0000256" key="21">
    <source>
        <dbReference type="ARBA" id="ARBA00047899"/>
    </source>
</evidence>
<evidence type="ECO:0000256" key="19">
    <source>
        <dbReference type="ARBA" id="ARBA00023303"/>
    </source>
</evidence>
<proteinExistence type="inferred from homology"/>
<evidence type="ECO:0000256" key="20">
    <source>
        <dbReference type="ARBA" id="ARBA00034430"/>
    </source>
</evidence>
<dbReference type="Gene3D" id="2.60.40.1400">
    <property type="entry name" value="G protein-activated inward rectifier potassium channel 1"/>
    <property type="match status" value="2"/>
</dbReference>
<feature type="region of interest" description="Disordered" evidence="26">
    <location>
        <begin position="1402"/>
        <end position="1623"/>
    </location>
</feature>
<keyword evidence="18 27" id="KW-0472">Membrane</keyword>
<dbReference type="GO" id="GO:0034702">
    <property type="term" value="C:monoatomic ion channel complex"/>
    <property type="evidence" value="ECO:0007669"/>
    <property type="project" value="UniProtKB-KW"/>
</dbReference>
<dbReference type="EMBL" id="JAATIS010008546">
    <property type="protein sequence ID" value="KAG2457432.1"/>
    <property type="molecule type" value="Genomic_DNA"/>
</dbReference>
<feature type="domain" description="Protein kinase" evidence="28">
    <location>
        <begin position="420"/>
        <end position="683"/>
    </location>
</feature>
<evidence type="ECO:0000256" key="13">
    <source>
        <dbReference type="ARBA" id="ARBA00022840"/>
    </source>
</evidence>
<feature type="region of interest" description="Disordered" evidence="26">
    <location>
        <begin position="19"/>
        <end position="39"/>
    </location>
</feature>
<dbReference type="GO" id="GO:0005242">
    <property type="term" value="F:inward rectifier potassium channel activity"/>
    <property type="evidence" value="ECO:0007669"/>
    <property type="project" value="InterPro"/>
</dbReference>
<evidence type="ECO:0000256" key="22">
    <source>
        <dbReference type="ARBA" id="ARBA00048679"/>
    </source>
</evidence>
<dbReference type="GO" id="GO:0004674">
    <property type="term" value="F:protein serine/threonine kinase activity"/>
    <property type="evidence" value="ECO:0007669"/>
    <property type="project" value="UniProtKB-KW"/>
</dbReference>
<evidence type="ECO:0000256" key="5">
    <source>
        <dbReference type="ARBA" id="ARBA00022490"/>
    </source>
</evidence>
<sequence>MAVENSAFASIPEALTTPLFEKEAGIEEKEDEPETMPSFTTESVCLSGSLEGVFTTDTTDMVQKSCNNNRSLQSKLAAKEAEAAARSQRKKAGQGTSSGWDKGRCGLGRVKRRRQRYVEKNGRCNVQHGNVRETYRYLTDIFTTLVDLNWRCSLFVFVMAYAVTWLFFGAIWWLIAYCRGDLEHLEDETWTPCVNNVNGFVSAFLFSIETETTIGYGHRVITDQCPEGTVLLLLQAILGSMVNAFMTDISVGFETGDDRLFLVSPLVISHEIDPRSPFWDVSQAQLEKDDFEIVVILEGMVEATGMTCQARSSYLAEEVLWGHRFTPMMSLADGFFDVDYSAFHQTFEVDTPSCSARELSLAAARLEAHLYWSISSQLDEPRWDRPGIGLNQIGFSGTNSSANGKKGTGLTGLSGLPGTKTQVKKIGGGGFGEIYEALDLSSRECVALKVESAQQPKQVLKMEVAVLKKLQGKDHVCRFIGCGRNDRFNYVVMELQGRNLADLRRSMARGTFTISTTLRLGRQILESIESIHSVGFLHRDIKPSNFAMGRFPSTCRKCYMLDFGLARQFTNSFLEVRPPRPVAGFRGTVRYASINAHKNKEMGRHDDLWSLFYMLVEFMVGQLPWRKIKDKEQVGKLKENYDHRLMLKHLPPEFNVFLDHICSLDYFTKPDYQLLMSVFEKSMKNFSVVENDPYDWERNGMDGTLIITNTTVTPQLFTRQTPVAMGMANASMVPGDLQRENTDEVLQDEQLSDGENNCPEKLPILPAQRQQEADVWEELDRNRNRIRPPACKATTEEEHSQNQGNSPLAGPSWGSPVRVRSETVQSDRDAPLLRKLRSIHSFELEKRMTLEPKPKAEKFLEVCGGKLANTAVQDKEEGNVPLQQVEGCSADRIWHYDEEMIPEFIKVGSPGSPEQGEGAVSSGFVALNLSSGRQDVDSREWVLVDREQDFQDLREAGGQRVKVTSSPSEEEPEVLQLAEECQAPEPTANLPSAGKDCVESENGNGRDSFLPLRADHLELSVGVLGQIIPITPTSPAEALAEGALTQLSSSHPPLPEPSRISSPLLRSPSPLALFSTRSDPLHKKAPCLCKSQSADISSACVAALTTSPSHRKLPIIPSGAKLPSAIRLTRPQLQQLTAPRPSVLSTQSASESAPPCLLHEKRDGDCHPVDSATDLDSSQERPVIPAAQVDYPGSQTEVKEVETRKGRSGCSTNQDERKLLTLPVAVTPDPTPGGHEPTPVVSVSDHSRTVNGNTRALTPLSSVPYNTDTDQVAGVLDAPVVNGEVTAHPGEFHLLRPKFTENNCFQELKDPESDSGYPDRSADPVLRLLIRPDFSLDAEASQCLANEVRSVETGADVSNANEGLLQGKKDPARRLSRIPILALDVEPVLELSAPVSAKEKLLQKKASQSDPAKPLTEKKQAGSLRGEQSSACDHSQEDDESEMHSSRMGEDPASVSSSSSLLSRKSKIPRPVSIFSSEHFNTKFLPRPPPGKPPSRPTLDGRVRRFRVVTGGTPESDLLSCLAQIIQKSNAAKNRSSSQPKSQTSQTSPKIPPNSPSSPLRSPSTSPRSTSLQRSVSSSPSRGGVGRTCHEHRSGGHGRSCSPPSFSGSPPPRRSYRQARSASFHAPRFNRVSKPSSKIALCGLSCLAVQFSPAEDLGHVIFAFHPGLL</sequence>
<feature type="compositionally biased region" description="Pro residues" evidence="26">
    <location>
        <begin position="1486"/>
        <end position="1496"/>
    </location>
</feature>
<comment type="similarity">
    <text evidence="25">Belongs to the inward rectifier-type potassium channel (TC 1.A.2.1) family.</text>
</comment>
<dbReference type="PRINTS" id="PR01320">
    <property type="entry name" value="KIRCHANNEL"/>
</dbReference>
<protein>
    <recommendedName>
        <fullName evidence="3">non-specific serine/threonine protein kinase</fullName>
        <ecNumber evidence="3">2.7.11.1</ecNumber>
    </recommendedName>
</protein>
<feature type="non-terminal residue" evidence="29">
    <location>
        <position position="1669"/>
    </location>
</feature>
<dbReference type="FunFam" id="3.30.200.20:FF:000358">
    <property type="entry name" value="Tau tubulin kinase 2b"/>
    <property type="match status" value="1"/>
</dbReference>
<keyword evidence="19 25" id="KW-0407">Ion channel</keyword>
<evidence type="ECO:0000256" key="27">
    <source>
        <dbReference type="SAM" id="Phobius"/>
    </source>
</evidence>
<feature type="region of interest" description="Disordered" evidence="26">
    <location>
        <begin position="1225"/>
        <end position="1246"/>
    </location>
</feature>
<comment type="caution">
    <text evidence="29">The sequence shown here is derived from an EMBL/GenBank/DDBJ whole genome shotgun (WGS) entry which is preliminary data.</text>
</comment>
<name>A0A8X7WW15_POLSE</name>
<dbReference type="InterPro" id="IPR000719">
    <property type="entry name" value="Prot_kinase_dom"/>
</dbReference>
<keyword evidence="16 27" id="KW-1133">Transmembrane helix</keyword>
<evidence type="ECO:0000256" key="24">
    <source>
        <dbReference type="PROSITE-ProRule" id="PRU10141"/>
    </source>
</evidence>
<evidence type="ECO:0000256" key="16">
    <source>
        <dbReference type="ARBA" id="ARBA00022989"/>
    </source>
</evidence>
<keyword evidence="9" id="KW-0808">Transferase</keyword>
<dbReference type="Pfam" id="PF01007">
    <property type="entry name" value="IRK"/>
    <property type="match status" value="1"/>
</dbReference>
<keyword evidence="14 25" id="KW-0851">Voltage-gated channel</keyword>
<evidence type="ECO:0000256" key="23">
    <source>
        <dbReference type="ARBA" id="ARBA00061588"/>
    </source>
</evidence>
<evidence type="ECO:0000256" key="26">
    <source>
        <dbReference type="SAM" id="MobiDB-lite"/>
    </source>
</evidence>
<dbReference type="SUPFAM" id="SSF81296">
    <property type="entry name" value="E set domains"/>
    <property type="match status" value="1"/>
</dbReference>
<dbReference type="InterPro" id="IPR017441">
    <property type="entry name" value="Protein_kinase_ATP_BS"/>
</dbReference>
<dbReference type="Pfam" id="PF00069">
    <property type="entry name" value="Pkinase"/>
    <property type="match status" value="1"/>
</dbReference>
<keyword evidence="13 24" id="KW-0067">ATP-binding</keyword>
<keyword evidence="15 25" id="KW-0630">Potassium</keyword>
<comment type="catalytic activity">
    <reaction evidence="22">
        <text>L-seryl-[protein] + ATP = O-phospho-L-seryl-[protein] + ADP + H(+)</text>
        <dbReference type="Rhea" id="RHEA:17989"/>
        <dbReference type="Rhea" id="RHEA-COMP:9863"/>
        <dbReference type="Rhea" id="RHEA-COMP:11604"/>
        <dbReference type="ChEBI" id="CHEBI:15378"/>
        <dbReference type="ChEBI" id="CHEBI:29999"/>
        <dbReference type="ChEBI" id="CHEBI:30616"/>
        <dbReference type="ChEBI" id="CHEBI:83421"/>
        <dbReference type="ChEBI" id="CHEBI:456216"/>
        <dbReference type="EC" id="2.7.11.1"/>
    </reaction>
</comment>
<feature type="non-terminal residue" evidence="29">
    <location>
        <position position="1"/>
    </location>
</feature>
<feature type="transmembrane region" description="Helical" evidence="27">
    <location>
        <begin position="154"/>
        <end position="175"/>
    </location>
</feature>
<evidence type="ECO:0000256" key="10">
    <source>
        <dbReference type="ARBA" id="ARBA00022692"/>
    </source>
</evidence>
<dbReference type="InterPro" id="IPR011009">
    <property type="entry name" value="Kinase-like_dom_sf"/>
</dbReference>
<feature type="compositionally biased region" description="Low complexity" evidence="26">
    <location>
        <begin position="1557"/>
        <end position="1582"/>
    </location>
</feature>
<dbReference type="Gene3D" id="1.10.510.10">
    <property type="entry name" value="Transferase(Phosphotransferase) domain 1"/>
    <property type="match status" value="1"/>
</dbReference>
<dbReference type="FunFam" id="1.10.510.10:FF:000167">
    <property type="entry name" value="Tau tubulin kinase 1"/>
    <property type="match status" value="1"/>
</dbReference>
<feature type="region of interest" description="Disordered" evidence="26">
    <location>
        <begin position="1136"/>
        <end position="1155"/>
    </location>
</feature>
<feature type="compositionally biased region" description="Low complexity" evidence="26">
    <location>
        <begin position="1536"/>
        <end position="1549"/>
    </location>
</feature>
<evidence type="ECO:0000256" key="17">
    <source>
        <dbReference type="ARBA" id="ARBA00023065"/>
    </source>
</evidence>
<evidence type="ECO:0000256" key="9">
    <source>
        <dbReference type="ARBA" id="ARBA00022679"/>
    </source>
</evidence>
<keyword evidence="17 25" id="KW-0406">Ion transport</keyword>
<dbReference type="FunFam" id="1.10.287.70:FF:000019">
    <property type="entry name" value="G protein-activated inward rectifier potassium channel 1"/>
    <property type="match status" value="1"/>
</dbReference>
<keyword evidence="6" id="KW-0723">Serine/threonine-protein kinase</keyword>
<evidence type="ECO:0000313" key="29">
    <source>
        <dbReference type="EMBL" id="KAG2457432.1"/>
    </source>
</evidence>
<evidence type="ECO:0000256" key="14">
    <source>
        <dbReference type="ARBA" id="ARBA00022882"/>
    </source>
</evidence>
<evidence type="ECO:0000256" key="8">
    <source>
        <dbReference type="ARBA" id="ARBA00022553"/>
    </source>
</evidence>
<feature type="compositionally biased region" description="Low complexity" evidence="26">
    <location>
        <begin position="1454"/>
        <end position="1463"/>
    </location>
</feature>
<keyword evidence="11 24" id="KW-0547">Nucleotide-binding</keyword>
<dbReference type="InterPro" id="IPR013518">
    <property type="entry name" value="K_chnl_inward-rec_Kir_cyto"/>
</dbReference>
<evidence type="ECO:0000256" key="7">
    <source>
        <dbReference type="ARBA" id="ARBA00022538"/>
    </source>
</evidence>
<evidence type="ECO:0000256" key="6">
    <source>
        <dbReference type="ARBA" id="ARBA00022527"/>
    </source>
</evidence>
<dbReference type="GO" id="GO:0005524">
    <property type="term" value="F:ATP binding"/>
    <property type="evidence" value="ECO:0007669"/>
    <property type="project" value="UniProtKB-UniRule"/>
</dbReference>
<dbReference type="SUPFAM" id="SSF81324">
    <property type="entry name" value="Voltage-gated potassium channels"/>
    <property type="match status" value="1"/>
</dbReference>
<evidence type="ECO:0000256" key="1">
    <source>
        <dbReference type="ARBA" id="ARBA00004141"/>
    </source>
</evidence>
<evidence type="ECO:0000256" key="18">
    <source>
        <dbReference type="ARBA" id="ARBA00023136"/>
    </source>
</evidence>
<evidence type="ECO:0000256" key="15">
    <source>
        <dbReference type="ARBA" id="ARBA00022958"/>
    </source>
</evidence>
<dbReference type="SUPFAM" id="SSF56112">
    <property type="entry name" value="Protein kinase-like (PK-like)"/>
    <property type="match status" value="1"/>
</dbReference>
<evidence type="ECO:0000256" key="3">
    <source>
        <dbReference type="ARBA" id="ARBA00012513"/>
    </source>
</evidence>